<evidence type="ECO:0000313" key="3">
    <source>
        <dbReference type="Proteomes" id="UP001218895"/>
    </source>
</evidence>
<gene>
    <name evidence="2" type="ORF">L1994_05580</name>
</gene>
<proteinExistence type="predicted"/>
<evidence type="ECO:0000256" key="1">
    <source>
        <dbReference type="SAM" id="Phobius"/>
    </source>
</evidence>
<dbReference type="KEGG" id="manq:L1994_05580"/>
<keyword evidence="3" id="KW-1185">Reference proteome</keyword>
<keyword evidence="1" id="KW-0472">Membrane</keyword>
<evidence type="ECO:0000313" key="2">
    <source>
        <dbReference type="EMBL" id="WFN37854.1"/>
    </source>
</evidence>
<name>A0AAF0JMG6_9EURY</name>
<dbReference type="GeneID" id="79949848"/>
<dbReference type="InterPro" id="IPR007272">
    <property type="entry name" value="Sulf_transp_TsuA/YedE"/>
</dbReference>
<feature type="transmembrane region" description="Helical" evidence="1">
    <location>
        <begin position="157"/>
        <end position="180"/>
    </location>
</feature>
<sequence>MAENLHKNKSVQLIIGLLIGIGFGFFLQKGGVTEYDVIISQLLLIDFTVVKVIAAAVLVGMPGVYLLQRYGYAKKHINKGSFGTAIIGGLIFGVGFAILGLCPGTVAGAVGQGYMDALFGGVVGIILGTGIFAGLYPKLSSGILNYKPIKHETLYELLGVKQAYLIVFCLIAGIVILYALEYFGL</sequence>
<dbReference type="Proteomes" id="UP001218895">
    <property type="component" value="Chromosome"/>
</dbReference>
<feature type="transmembrane region" description="Helical" evidence="1">
    <location>
        <begin position="38"/>
        <end position="61"/>
    </location>
</feature>
<organism evidence="2 3">
    <name type="scientific">Methanomicrobium antiquum</name>
    <dbReference type="NCBI Taxonomy" id="487686"/>
    <lineage>
        <taxon>Archaea</taxon>
        <taxon>Methanobacteriati</taxon>
        <taxon>Methanobacteriota</taxon>
        <taxon>Stenosarchaea group</taxon>
        <taxon>Methanomicrobia</taxon>
        <taxon>Methanomicrobiales</taxon>
        <taxon>Methanomicrobiaceae</taxon>
        <taxon>Methanomicrobium</taxon>
    </lineage>
</organism>
<reference evidence="2" key="1">
    <citation type="submission" date="2022-01" db="EMBL/GenBank/DDBJ databases">
        <title>Complete genome of Methanomicrobium antiquum DSM 21220.</title>
        <authorList>
            <person name="Chen S.-C."/>
            <person name="You Y.-T."/>
            <person name="Zhou Y.-Z."/>
            <person name="Lai M.-C."/>
        </authorList>
    </citation>
    <scope>NUCLEOTIDE SEQUENCE</scope>
    <source>
        <strain evidence="2">DSM 21220</strain>
    </source>
</reference>
<protein>
    <submittedName>
        <fullName evidence="2">YeeE/YedE family protein</fullName>
    </submittedName>
</protein>
<dbReference type="RefSeq" id="WP_278100695.1">
    <property type="nucleotide sequence ID" value="NZ_CP091092.1"/>
</dbReference>
<keyword evidence="1" id="KW-0812">Transmembrane</keyword>
<feature type="transmembrane region" description="Helical" evidence="1">
    <location>
        <begin position="12"/>
        <end position="32"/>
    </location>
</feature>
<dbReference type="EMBL" id="CP091092">
    <property type="protein sequence ID" value="WFN37854.1"/>
    <property type="molecule type" value="Genomic_DNA"/>
</dbReference>
<keyword evidence="1" id="KW-1133">Transmembrane helix</keyword>
<dbReference type="AlphaFoldDB" id="A0AAF0JMG6"/>
<accession>A0AAF0JMG6</accession>
<dbReference type="Pfam" id="PF04143">
    <property type="entry name" value="Sulf_transp"/>
    <property type="match status" value="1"/>
</dbReference>
<feature type="transmembrane region" description="Helical" evidence="1">
    <location>
        <begin position="118"/>
        <end position="136"/>
    </location>
</feature>
<feature type="transmembrane region" description="Helical" evidence="1">
    <location>
        <begin position="82"/>
        <end position="106"/>
    </location>
</feature>